<dbReference type="SUPFAM" id="SSF56112">
    <property type="entry name" value="Protein kinase-like (PK-like)"/>
    <property type="match status" value="1"/>
</dbReference>
<evidence type="ECO:0000313" key="3">
    <source>
        <dbReference type="EMBL" id="CAF9935607.1"/>
    </source>
</evidence>
<dbReference type="OrthoDB" id="10003767at2759"/>
<dbReference type="EMBL" id="CAJPDR010000413">
    <property type="protein sequence ID" value="CAF9935607.1"/>
    <property type="molecule type" value="Genomic_DNA"/>
</dbReference>
<feature type="domain" description="Aminoglycoside phosphotransferase" evidence="2">
    <location>
        <begin position="179"/>
        <end position="416"/>
    </location>
</feature>
<dbReference type="InterPro" id="IPR051678">
    <property type="entry name" value="AGP_Transferase"/>
</dbReference>
<dbReference type="PANTHER" id="PTHR21310:SF56">
    <property type="entry name" value="AMINOGLYCOSIDE PHOSPHOTRANSFERASE DOMAIN-CONTAINING PROTEIN"/>
    <property type="match status" value="1"/>
</dbReference>
<dbReference type="InterPro" id="IPR002575">
    <property type="entry name" value="Aminoglycoside_PTrfase"/>
</dbReference>
<keyword evidence="4" id="KW-1185">Reference proteome</keyword>
<proteinExistence type="predicted"/>
<feature type="region of interest" description="Disordered" evidence="1">
    <location>
        <begin position="517"/>
        <end position="543"/>
    </location>
</feature>
<evidence type="ECO:0000256" key="1">
    <source>
        <dbReference type="SAM" id="MobiDB-lite"/>
    </source>
</evidence>
<comment type="caution">
    <text evidence="3">The sequence shown here is derived from an EMBL/GenBank/DDBJ whole genome shotgun (WGS) entry which is preliminary data.</text>
</comment>
<dbReference type="InterPro" id="IPR011009">
    <property type="entry name" value="Kinase-like_dom_sf"/>
</dbReference>
<gene>
    <name evidence="3" type="ORF">ALECFALPRED_006494</name>
</gene>
<organism evidence="3 4">
    <name type="scientific">Alectoria fallacina</name>
    <dbReference type="NCBI Taxonomy" id="1903189"/>
    <lineage>
        <taxon>Eukaryota</taxon>
        <taxon>Fungi</taxon>
        <taxon>Dikarya</taxon>
        <taxon>Ascomycota</taxon>
        <taxon>Pezizomycotina</taxon>
        <taxon>Lecanoromycetes</taxon>
        <taxon>OSLEUM clade</taxon>
        <taxon>Lecanoromycetidae</taxon>
        <taxon>Lecanorales</taxon>
        <taxon>Lecanorineae</taxon>
        <taxon>Parmeliaceae</taxon>
        <taxon>Alectoria</taxon>
    </lineage>
</organism>
<protein>
    <recommendedName>
        <fullName evidence="2">Aminoglycoside phosphotransferase domain-containing protein</fullName>
    </recommendedName>
</protein>
<reference evidence="3" key="1">
    <citation type="submission" date="2021-03" db="EMBL/GenBank/DDBJ databases">
        <authorList>
            <person name="Tagirdzhanova G."/>
        </authorList>
    </citation>
    <scope>NUCLEOTIDE SEQUENCE</scope>
</reference>
<dbReference type="Pfam" id="PF01636">
    <property type="entry name" value="APH"/>
    <property type="match status" value="1"/>
</dbReference>
<dbReference type="Proteomes" id="UP000664203">
    <property type="component" value="Unassembled WGS sequence"/>
</dbReference>
<dbReference type="AlphaFoldDB" id="A0A8H3G2R8"/>
<accession>A0A8H3G2R8</accession>
<dbReference type="PANTHER" id="PTHR21310">
    <property type="entry name" value="AMINOGLYCOSIDE PHOSPHOTRANSFERASE-RELATED-RELATED"/>
    <property type="match status" value="1"/>
</dbReference>
<evidence type="ECO:0000259" key="2">
    <source>
        <dbReference type="Pfam" id="PF01636"/>
    </source>
</evidence>
<sequence length="543" mass="61628">MATANLDTSLLLALDDPDVVMSDPAETILQEGDLEDTVPIVPESNLSRTGQIMVAATESQKSSSGSSSFSYQSETSTLAYEQTPFIDFKLQVVELCHLLWPPVSRGDLSEQSRGGSGHRFSGLLKSRKLGRLSSSSRVAPEETPKHITKEFVIERMTGGTFNRVIGITVIDPNADCPEQLVLRVPRIAWMSRPDRDVATLHYVRQHSSIPVPDIKAFDFHCENPLKDPYVVQRRIAGTDLRTAIQNDLSHEQWCTIAREVGRIMLQFQGMSNPVPGLIEDVTKDGVQAFTVNPFDIKPPFEKDWTLKQQSPLFDADNSRALEYYQKSTLDFFLAQFGRWRAEELRINPTEILHPHFMERLAVTASQMNRLGCLGDNKNCLSHLDLAPRNIMVEVRSDNSISITGVLDFDSAVFAPTFVSCYPPWWLWQDETQPGDPLENESQSDEAPADPELAEIKRIFEETVGDDFLRYAYRPQFRLARKLFKIACHGNRSNDSWKKIEEFLDEWDAFYKAEVEDYDSQDEEHSLSSGTGEDYQDTQEQRDF</sequence>
<name>A0A8H3G2R8_9LECA</name>
<evidence type="ECO:0000313" key="4">
    <source>
        <dbReference type="Proteomes" id="UP000664203"/>
    </source>
</evidence>